<dbReference type="Proteomes" id="UP000435112">
    <property type="component" value="Unassembled WGS sequence"/>
</dbReference>
<feature type="compositionally biased region" description="Basic and acidic residues" evidence="1">
    <location>
        <begin position="45"/>
        <end position="55"/>
    </location>
</feature>
<dbReference type="EMBL" id="QXFU01000534">
    <property type="protein sequence ID" value="KAE9030758.1"/>
    <property type="molecule type" value="Genomic_DNA"/>
</dbReference>
<evidence type="ECO:0000313" key="2">
    <source>
        <dbReference type="EMBL" id="KAE9030758.1"/>
    </source>
</evidence>
<proteinExistence type="predicted"/>
<evidence type="ECO:0000313" key="4">
    <source>
        <dbReference type="EMBL" id="KAE9337501.1"/>
    </source>
</evidence>
<feature type="compositionally biased region" description="Polar residues" evidence="1">
    <location>
        <begin position="31"/>
        <end position="41"/>
    </location>
</feature>
<accession>A0A6A3MZZ2</accession>
<evidence type="ECO:0000313" key="3">
    <source>
        <dbReference type="EMBL" id="KAE9034904.1"/>
    </source>
</evidence>
<evidence type="ECO:0000313" key="7">
    <source>
        <dbReference type="Proteomes" id="UP000435112"/>
    </source>
</evidence>
<dbReference type="EMBL" id="QXFT01000704">
    <property type="protein sequence ID" value="KAE9337501.1"/>
    <property type="molecule type" value="Genomic_DNA"/>
</dbReference>
<evidence type="ECO:0000256" key="1">
    <source>
        <dbReference type="SAM" id="MobiDB-lite"/>
    </source>
</evidence>
<feature type="region of interest" description="Disordered" evidence="1">
    <location>
        <begin position="16"/>
        <end position="55"/>
    </location>
</feature>
<organism evidence="3 5">
    <name type="scientific">Phytophthora rubi</name>
    <dbReference type="NCBI Taxonomy" id="129364"/>
    <lineage>
        <taxon>Eukaryota</taxon>
        <taxon>Sar</taxon>
        <taxon>Stramenopiles</taxon>
        <taxon>Oomycota</taxon>
        <taxon>Peronosporomycetes</taxon>
        <taxon>Peronosporales</taxon>
        <taxon>Peronosporaceae</taxon>
        <taxon>Phytophthora</taxon>
    </lineage>
</organism>
<name>A0A6A3MZZ2_9STRA</name>
<reference evidence="5 7" key="1">
    <citation type="submission" date="2018-09" db="EMBL/GenBank/DDBJ databases">
        <title>Genomic investigation of the strawberry pathogen Phytophthora fragariae indicates pathogenicity is determined by transcriptional variation in three key races.</title>
        <authorList>
            <person name="Adams T.M."/>
            <person name="Armitage A.D."/>
            <person name="Sobczyk M.K."/>
            <person name="Bates H.J."/>
            <person name="Dunwell J.M."/>
            <person name="Nellist C.F."/>
            <person name="Harrison R.J."/>
        </authorList>
    </citation>
    <scope>NUCLEOTIDE SEQUENCE [LARGE SCALE GENOMIC DNA]</scope>
    <source>
        <strain evidence="3 5">SCRP249</strain>
        <strain evidence="2 7">SCRP324</strain>
        <strain evidence="4 6">SCRP333</strain>
    </source>
</reference>
<dbReference type="EMBL" id="QXFV01000532">
    <property type="protein sequence ID" value="KAE9034904.1"/>
    <property type="molecule type" value="Genomic_DNA"/>
</dbReference>
<dbReference type="Proteomes" id="UP000429607">
    <property type="component" value="Unassembled WGS sequence"/>
</dbReference>
<evidence type="ECO:0000313" key="6">
    <source>
        <dbReference type="Proteomes" id="UP000434957"/>
    </source>
</evidence>
<sequence>MAKDIAADLRDETVVAADLDSDDDDGAVTETMKQGSDQNSPEGGGDQRDNGTKQR</sequence>
<protein>
    <submittedName>
        <fullName evidence="3">Uncharacterized protein</fullName>
    </submittedName>
</protein>
<evidence type="ECO:0000313" key="5">
    <source>
        <dbReference type="Proteomes" id="UP000429607"/>
    </source>
</evidence>
<dbReference type="Proteomes" id="UP000434957">
    <property type="component" value="Unassembled WGS sequence"/>
</dbReference>
<gene>
    <name evidence="3" type="ORF">PR001_g9535</name>
    <name evidence="2" type="ORF">PR002_g9803</name>
    <name evidence="4" type="ORF">PR003_g11979</name>
</gene>
<comment type="caution">
    <text evidence="3">The sequence shown here is derived from an EMBL/GenBank/DDBJ whole genome shotgun (WGS) entry which is preliminary data.</text>
</comment>
<dbReference type="AlphaFoldDB" id="A0A6A3MZZ2"/>
<keyword evidence="6" id="KW-1185">Reference proteome</keyword>